<protein>
    <recommendedName>
        <fullName evidence="3">Ribosome maturation factor RimP</fullName>
    </recommendedName>
</protein>
<dbReference type="CDD" id="cd01734">
    <property type="entry name" value="YlxS_C"/>
    <property type="match status" value="1"/>
</dbReference>
<keyword evidence="7" id="KW-1185">Reference proteome</keyword>
<dbReference type="FunFam" id="3.30.300.70:FF:000001">
    <property type="entry name" value="Ribosome maturation factor RimP"/>
    <property type="match status" value="1"/>
</dbReference>
<dbReference type="STRING" id="1969733.B5V00_00875"/>
<dbReference type="GO" id="GO:0000028">
    <property type="term" value="P:ribosomal small subunit assembly"/>
    <property type="evidence" value="ECO:0007669"/>
    <property type="project" value="TreeGrafter"/>
</dbReference>
<dbReference type="PANTHER" id="PTHR33867">
    <property type="entry name" value="RIBOSOME MATURATION FACTOR RIMP"/>
    <property type="match status" value="1"/>
</dbReference>
<accession>A0A1X0YE62</accession>
<dbReference type="HAMAP" id="MF_01077">
    <property type="entry name" value="RimP"/>
    <property type="match status" value="1"/>
</dbReference>
<dbReference type="AlphaFoldDB" id="A0A1X0YE62"/>
<feature type="domain" description="Ribosome maturation factor RimP N-terminal" evidence="4">
    <location>
        <begin position="13"/>
        <end position="85"/>
    </location>
</feature>
<evidence type="ECO:0000256" key="3">
    <source>
        <dbReference type="HAMAP-Rule" id="MF_01077"/>
    </source>
</evidence>
<dbReference type="Gene3D" id="2.30.30.180">
    <property type="entry name" value="Ribosome maturation factor RimP, C-terminal domain"/>
    <property type="match status" value="1"/>
</dbReference>
<gene>
    <name evidence="3" type="primary">rimP</name>
    <name evidence="6" type="ORF">B5V00_00875</name>
</gene>
<dbReference type="InterPro" id="IPR028989">
    <property type="entry name" value="RimP_N"/>
</dbReference>
<name>A0A1X0YE62_9BACT</name>
<dbReference type="SUPFAM" id="SSF75420">
    <property type="entry name" value="YhbC-like, N-terminal domain"/>
    <property type="match status" value="1"/>
</dbReference>
<comment type="function">
    <text evidence="3">Required for maturation of 30S ribosomal subunits.</text>
</comment>
<evidence type="ECO:0000259" key="5">
    <source>
        <dbReference type="Pfam" id="PF17384"/>
    </source>
</evidence>
<keyword evidence="2 3" id="KW-0690">Ribosome biogenesis</keyword>
<comment type="caution">
    <text evidence="6">The sequence shown here is derived from an EMBL/GenBank/DDBJ whole genome shotgun (WGS) entry which is preliminary data.</text>
</comment>
<dbReference type="Proteomes" id="UP000193136">
    <property type="component" value="Unassembled WGS sequence"/>
</dbReference>
<proteinExistence type="inferred from homology"/>
<evidence type="ECO:0000259" key="4">
    <source>
        <dbReference type="Pfam" id="PF02576"/>
    </source>
</evidence>
<dbReference type="GO" id="GO:0006412">
    <property type="term" value="P:translation"/>
    <property type="evidence" value="ECO:0007669"/>
    <property type="project" value="TreeGrafter"/>
</dbReference>
<dbReference type="InterPro" id="IPR035956">
    <property type="entry name" value="RimP_N_sf"/>
</dbReference>
<reference evidence="6 7" key="1">
    <citation type="submission" date="2017-03" db="EMBL/GenBank/DDBJ databases">
        <title>Genome sequence of Geothermobacter sp. EPR-M, Deep-Sea Iron Reducer.</title>
        <authorList>
            <person name="Tully B."/>
            <person name="Savalia P."/>
            <person name="Abuyen K."/>
            <person name="Baughan C."/>
            <person name="Romero E."/>
            <person name="Ronkowski C."/>
            <person name="Torres B."/>
            <person name="Tremblay J."/>
            <person name="Trujillo A."/>
            <person name="Tyler M."/>
            <person name="Perez-Rodriguez I."/>
            <person name="Amend J."/>
        </authorList>
    </citation>
    <scope>NUCLEOTIDE SEQUENCE [LARGE SCALE GENOMIC DNA]</scope>
    <source>
        <strain evidence="6 7">EPR-M</strain>
    </source>
</reference>
<keyword evidence="1 3" id="KW-0963">Cytoplasm</keyword>
<dbReference type="Pfam" id="PF17384">
    <property type="entry name" value="DUF150_C"/>
    <property type="match status" value="1"/>
</dbReference>
<dbReference type="PANTHER" id="PTHR33867:SF1">
    <property type="entry name" value="RIBOSOME MATURATION FACTOR RIMP"/>
    <property type="match status" value="1"/>
</dbReference>
<dbReference type="InterPro" id="IPR028998">
    <property type="entry name" value="RimP_C"/>
</dbReference>
<dbReference type="Pfam" id="PF02576">
    <property type="entry name" value="RimP_N"/>
    <property type="match status" value="1"/>
</dbReference>
<feature type="domain" description="Ribosome maturation factor RimP C-terminal" evidence="5">
    <location>
        <begin position="88"/>
        <end position="162"/>
    </location>
</feature>
<dbReference type="InterPro" id="IPR036847">
    <property type="entry name" value="RimP_C_sf"/>
</dbReference>
<dbReference type="EMBL" id="NAAD01000001">
    <property type="protein sequence ID" value="ORJ63448.1"/>
    <property type="molecule type" value="Genomic_DNA"/>
</dbReference>
<evidence type="ECO:0000313" key="6">
    <source>
        <dbReference type="EMBL" id="ORJ63448.1"/>
    </source>
</evidence>
<dbReference type="GO" id="GO:0005829">
    <property type="term" value="C:cytosol"/>
    <property type="evidence" value="ECO:0007669"/>
    <property type="project" value="TreeGrafter"/>
</dbReference>
<dbReference type="Gene3D" id="3.30.300.70">
    <property type="entry name" value="RimP-like superfamily, N-terminal"/>
    <property type="match status" value="1"/>
</dbReference>
<dbReference type="SUPFAM" id="SSF74942">
    <property type="entry name" value="YhbC-like, C-terminal domain"/>
    <property type="match status" value="1"/>
</dbReference>
<sequence>MVQQVMTERVAELVAPIIEEFGLELVDVEYKRERSDWFLRLFIDKPGGVTLDDCADLSREVDPLLEVEGLIPHAYRLEVSSPGLDRPLKKAADFVRFVGERVRVKSRDPLDPDHRGHARKTFRGILQRADDESLTIAQQDKRGGEVTFRYDELAEANLDPQF</sequence>
<dbReference type="OrthoDB" id="9805006at2"/>
<evidence type="ECO:0000313" key="7">
    <source>
        <dbReference type="Proteomes" id="UP000193136"/>
    </source>
</evidence>
<dbReference type="InterPro" id="IPR003728">
    <property type="entry name" value="Ribosome_maturation_RimP"/>
</dbReference>
<comment type="subcellular location">
    <subcellularLocation>
        <location evidence="3">Cytoplasm</location>
    </subcellularLocation>
</comment>
<organism evidence="6 7">
    <name type="scientific">Geothermobacter hydrogeniphilus</name>
    <dbReference type="NCBI Taxonomy" id="1969733"/>
    <lineage>
        <taxon>Bacteria</taxon>
        <taxon>Pseudomonadati</taxon>
        <taxon>Thermodesulfobacteriota</taxon>
        <taxon>Desulfuromonadia</taxon>
        <taxon>Desulfuromonadales</taxon>
        <taxon>Geothermobacteraceae</taxon>
        <taxon>Geothermobacter</taxon>
    </lineage>
</organism>
<evidence type="ECO:0000256" key="2">
    <source>
        <dbReference type="ARBA" id="ARBA00022517"/>
    </source>
</evidence>
<comment type="similarity">
    <text evidence="3">Belongs to the RimP family.</text>
</comment>
<evidence type="ECO:0000256" key="1">
    <source>
        <dbReference type="ARBA" id="ARBA00022490"/>
    </source>
</evidence>